<dbReference type="PIRSF" id="PIRSF031780">
    <property type="entry name" value="UCP031780"/>
    <property type="match status" value="1"/>
</dbReference>
<gene>
    <name evidence="1" type="ORF">CEP68_03860</name>
</gene>
<reference evidence="2" key="1">
    <citation type="submission" date="2017-06" db="EMBL/GenBank/DDBJ databases">
        <title>FDA dAtabase for Regulatory Grade micrObial Sequences (FDA-ARGOS): Supporting development and validation of Infectious Disease Dx tests.</title>
        <authorList>
            <person name="Minogue T."/>
            <person name="Wolcott M."/>
            <person name="Wasieloski L."/>
            <person name="Aguilar W."/>
            <person name="Moore D."/>
            <person name="Tallon L."/>
            <person name="Sadzewicz L."/>
            <person name="Sengamalay N."/>
            <person name="Ott S."/>
            <person name="Godinez A."/>
            <person name="Nagaraj S."/>
            <person name="Nadendla S."/>
            <person name="Geyer C."/>
            <person name="Sichtig H."/>
        </authorList>
    </citation>
    <scope>NUCLEOTIDE SEQUENCE [LARGE SCALE GENOMIC DNA]</scope>
    <source>
        <strain evidence="2">FDAARGOS_289</strain>
    </source>
</reference>
<organism evidence="1 2">
    <name type="scientific">Brevundimonas vesicularis</name>
    <name type="common">Pseudomonas vesicularis</name>
    <dbReference type="NCBI Taxonomy" id="41276"/>
    <lineage>
        <taxon>Bacteria</taxon>
        <taxon>Pseudomonadati</taxon>
        <taxon>Pseudomonadota</taxon>
        <taxon>Alphaproteobacteria</taxon>
        <taxon>Caulobacterales</taxon>
        <taxon>Caulobacteraceae</taxon>
        <taxon>Brevundimonas</taxon>
    </lineage>
</organism>
<dbReference type="Gene3D" id="1.10.790.20">
    <property type="entry name" value="Domain of unknown function DUF1476"/>
    <property type="match status" value="1"/>
</dbReference>
<proteinExistence type="predicted"/>
<dbReference type="Pfam" id="PF07345">
    <property type="entry name" value="ATPaseInh_sub_z"/>
    <property type="match status" value="1"/>
</dbReference>
<dbReference type="AlphaFoldDB" id="A0A1Z3U612"/>
<dbReference type="InterPro" id="IPR009945">
    <property type="entry name" value="ATPase_inh_sub_z"/>
</dbReference>
<dbReference type="InterPro" id="IPR038293">
    <property type="entry name" value="ATPase_inh_sub_z_sf"/>
</dbReference>
<evidence type="ECO:0000313" key="1">
    <source>
        <dbReference type="EMBL" id="ASE38702.1"/>
    </source>
</evidence>
<sequence length="111" mass="12384">MLSEMTTFDDREKAFEAKYALDQEQEFKAIARRNRMLGLWAAEKMGLSSESADQYAAAVVRADFEQPGDEDVFRKVAGDFKASGLSVSEGEIRSKIDELASIAREQIRAGE</sequence>
<protein>
    <submittedName>
        <fullName evidence="1">DUF1476 domain-containing protein</fullName>
    </submittedName>
</protein>
<accession>A0A1Z3U612</accession>
<dbReference type="EMBL" id="CP022048">
    <property type="protein sequence ID" value="ASE38702.1"/>
    <property type="molecule type" value="Genomic_DNA"/>
</dbReference>
<dbReference type="KEGG" id="bvc:CEP68_03860"/>
<dbReference type="Proteomes" id="UP000197050">
    <property type="component" value="Chromosome"/>
</dbReference>
<name>A0A1Z3U612_BREVE</name>
<evidence type="ECO:0000313" key="2">
    <source>
        <dbReference type="Proteomes" id="UP000197050"/>
    </source>
</evidence>